<comment type="similarity">
    <text evidence="3">Belongs to the acetyltransferase family. RimJ subfamily.</text>
</comment>
<evidence type="ECO:0000256" key="2">
    <source>
        <dbReference type="ARBA" id="ARBA00023315"/>
    </source>
</evidence>
<dbReference type="PROSITE" id="PS51186">
    <property type="entry name" value="GNAT"/>
    <property type="match status" value="1"/>
</dbReference>
<keyword evidence="1" id="KW-0808">Transferase</keyword>
<evidence type="ECO:0000313" key="5">
    <source>
        <dbReference type="EMBL" id="MDT9686006.1"/>
    </source>
</evidence>
<evidence type="ECO:0000313" key="6">
    <source>
        <dbReference type="Proteomes" id="UP001250181"/>
    </source>
</evidence>
<keyword evidence="6" id="KW-1185">Reference proteome</keyword>
<dbReference type="InterPro" id="IPR016181">
    <property type="entry name" value="Acyl_CoA_acyltransferase"/>
</dbReference>
<gene>
    <name evidence="5" type="ORF">RND61_28630</name>
</gene>
<dbReference type="InterPro" id="IPR000182">
    <property type="entry name" value="GNAT_dom"/>
</dbReference>
<dbReference type="Proteomes" id="UP001250181">
    <property type="component" value="Unassembled WGS sequence"/>
</dbReference>
<dbReference type="Gene3D" id="3.40.630.30">
    <property type="match status" value="1"/>
</dbReference>
<evidence type="ECO:0000256" key="3">
    <source>
        <dbReference type="ARBA" id="ARBA00038502"/>
    </source>
</evidence>
<organism evidence="5 6">
    <name type="scientific">Streptomyces tamarix</name>
    <dbReference type="NCBI Taxonomy" id="3078565"/>
    <lineage>
        <taxon>Bacteria</taxon>
        <taxon>Bacillati</taxon>
        <taxon>Actinomycetota</taxon>
        <taxon>Actinomycetes</taxon>
        <taxon>Kitasatosporales</taxon>
        <taxon>Streptomycetaceae</taxon>
        <taxon>Streptomyces</taxon>
    </lineage>
</organism>
<evidence type="ECO:0000256" key="1">
    <source>
        <dbReference type="ARBA" id="ARBA00022679"/>
    </source>
</evidence>
<protein>
    <submittedName>
        <fullName evidence="5">GNAT family N-acetyltransferase</fullName>
    </submittedName>
</protein>
<reference evidence="5 6" key="1">
    <citation type="submission" date="2023-09" db="EMBL/GenBank/DDBJ databases">
        <title>Streptomyces sp. nov.: A antagonism against Alternaria gaisen Producing Streptochlin, Isolated from Tamarix root soil.</title>
        <authorList>
            <person name="Chen Y."/>
        </authorList>
    </citation>
    <scope>NUCLEOTIDE SEQUENCE [LARGE SCALE GENOMIC DNA]</scope>
    <source>
        <strain evidence="5 6">TRM76323</strain>
    </source>
</reference>
<dbReference type="SUPFAM" id="SSF55729">
    <property type="entry name" value="Acyl-CoA N-acyltransferases (Nat)"/>
    <property type="match status" value="1"/>
</dbReference>
<evidence type="ECO:0000259" key="4">
    <source>
        <dbReference type="PROSITE" id="PS51186"/>
    </source>
</evidence>
<sequence length="175" mass="19105">MITLRELAAADVPAVRRVYSGASVRFTHDRPYTTGQAHDRVSRALAAAREKPRVRWDFGVVHGWDLVGTISLRLREPGLGTLGYILREDTWGRGYTTHAARQVVAFAFTLAGLDCLEAKHHPGNPASGRVLVKAGFTRVGTAGLPHTDGVVVPYPVYGFHRALWACGRTGPEGRH</sequence>
<dbReference type="PANTHER" id="PTHR43792:SF8">
    <property type="entry name" value="[RIBOSOMAL PROTEIN US5]-ALANINE N-ACETYLTRANSFERASE"/>
    <property type="match status" value="1"/>
</dbReference>
<feature type="domain" description="N-acetyltransferase" evidence="4">
    <location>
        <begin position="2"/>
        <end position="157"/>
    </location>
</feature>
<accession>A0ABU3QTX6</accession>
<proteinExistence type="inferred from homology"/>
<dbReference type="PANTHER" id="PTHR43792">
    <property type="entry name" value="GNAT FAMILY, PUTATIVE (AFU_ORTHOLOGUE AFUA_3G00765)-RELATED-RELATED"/>
    <property type="match status" value="1"/>
</dbReference>
<dbReference type="RefSeq" id="WP_315881041.1">
    <property type="nucleotide sequence ID" value="NZ_JAWCTQ010000053.1"/>
</dbReference>
<dbReference type="Pfam" id="PF13302">
    <property type="entry name" value="Acetyltransf_3"/>
    <property type="match status" value="1"/>
</dbReference>
<name>A0ABU3QTX6_9ACTN</name>
<comment type="caution">
    <text evidence="5">The sequence shown here is derived from an EMBL/GenBank/DDBJ whole genome shotgun (WGS) entry which is preliminary data.</text>
</comment>
<keyword evidence="2" id="KW-0012">Acyltransferase</keyword>
<dbReference type="EMBL" id="JAWCTQ010000053">
    <property type="protein sequence ID" value="MDT9686006.1"/>
    <property type="molecule type" value="Genomic_DNA"/>
</dbReference>
<dbReference type="InterPro" id="IPR051531">
    <property type="entry name" value="N-acetyltransferase"/>
</dbReference>